<proteinExistence type="predicted"/>
<evidence type="ECO:0000256" key="1">
    <source>
        <dbReference type="SAM" id="MobiDB-lite"/>
    </source>
</evidence>
<dbReference type="RefSeq" id="WP_265764979.1">
    <property type="nucleotide sequence ID" value="NZ_JAGGJA010000003.1"/>
</dbReference>
<dbReference type="EMBL" id="JAGGJA010000003">
    <property type="protein sequence ID" value="MCW9706275.1"/>
    <property type="molecule type" value="Genomic_DNA"/>
</dbReference>
<dbReference type="Gene3D" id="3.30.2020.10">
    <property type="entry name" value="NE0471-like N-terminal domain"/>
    <property type="match status" value="1"/>
</dbReference>
<dbReference type="Proteomes" id="UP001207918">
    <property type="component" value="Unassembled WGS sequence"/>
</dbReference>
<evidence type="ECO:0000313" key="2">
    <source>
        <dbReference type="EMBL" id="MCW9706275.1"/>
    </source>
</evidence>
<feature type="compositionally biased region" description="Acidic residues" evidence="1">
    <location>
        <begin position="63"/>
        <end position="76"/>
    </location>
</feature>
<reference evidence="2 3" key="1">
    <citation type="submission" date="2021-03" db="EMBL/GenBank/DDBJ databases">
        <title>Aliifodinibius sp. nov., a new bacterium isolated from saline soil.</title>
        <authorList>
            <person name="Galisteo C."/>
            <person name="De La Haba R."/>
            <person name="Sanchez-Porro C."/>
            <person name="Ventosa A."/>
        </authorList>
    </citation>
    <scope>NUCLEOTIDE SEQUENCE [LARGE SCALE GENOMIC DNA]</scope>
    <source>
        <strain evidence="2 3">1BSP15-2V2</strain>
    </source>
</reference>
<gene>
    <name evidence="2" type="ORF">J6I44_05395</name>
</gene>
<dbReference type="InterPro" id="IPR018841">
    <property type="entry name" value="DUF2442"/>
</dbReference>
<protein>
    <submittedName>
        <fullName evidence="2">DUF2442 domain-containing protein</fullName>
    </submittedName>
</protein>
<organism evidence="2 3">
    <name type="scientific">Fodinibius salsisoli</name>
    <dbReference type="NCBI Taxonomy" id="2820877"/>
    <lineage>
        <taxon>Bacteria</taxon>
        <taxon>Pseudomonadati</taxon>
        <taxon>Balneolota</taxon>
        <taxon>Balneolia</taxon>
        <taxon>Balneolales</taxon>
        <taxon>Balneolaceae</taxon>
        <taxon>Fodinibius</taxon>
    </lineage>
</organism>
<sequence length="216" mass="24718">MKKQELLNIIFDLPNALREQLADEIYQSIDSSESGLNADWIVEANHLMRKFENIPPPLPDDMSPAEETENSPDDDGDSRMKTLFDLIEKIHLHCTLRARTKSFKEGDGIPVNQVKREIKERRKQREKLLGGLKTSSGPVPDVSAVSPLDNFKLELTFESGEQRIFDLKPLRKGIFSELQDPDYFSWAGTHRGGIRWPYGETLYSNILYTNSIPKDK</sequence>
<evidence type="ECO:0000313" key="3">
    <source>
        <dbReference type="Proteomes" id="UP001207918"/>
    </source>
</evidence>
<accession>A0ABT3PK06</accession>
<dbReference type="InterPro" id="IPR036782">
    <property type="entry name" value="NE0471-like_N"/>
</dbReference>
<keyword evidence="3" id="KW-1185">Reference proteome</keyword>
<dbReference type="Pfam" id="PF10387">
    <property type="entry name" value="DUF2442"/>
    <property type="match status" value="1"/>
</dbReference>
<comment type="caution">
    <text evidence="2">The sequence shown here is derived from an EMBL/GenBank/DDBJ whole genome shotgun (WGS) entry which is preliminary data.</text>
</comment>
<feature type="region of interest" description="Disordered" evidence="1">
    <location>
        <begin position="52"/>
        <end position="78"/>
    </location>
</feature>
<dbReference type="SUPFAM" id="SSF143880">
    <property type="entry name" value="NE0471 N-terminal domain-like"/>
    <property type="match status" value="1"/>
</dbReference>
<name>A0ABT3PK06_9BACT</name>